<dbReference type="InterPro" id="IPR003594">
    <property type="entry name" value="HATPase_dom"/>
</dbReference>
<evidence type="ECO:0000256" key="7">
    <source>
        <dbReference type="ARBA" id="ARBA00022840"/>
    </source>
</evidence>
<feature type="domain" description="PAS" evidence="10">
    <location>
        <begin position="173"/>
        <end position="242"/>
    </location>
</feature>
<dbReference type="PROSITE" id="PS50113">
    <property type="entry name" value="PAC"/>
    <property type="match status" value="2"/>
</dbReference>
<dbReference type="HOGENOM" id="CLU_352226_0_0_7"/>
<dbReference type="Gene3D" id="1.10.287.130">
    <property type="match status" value="1"/>
</dbReference>
<dbReference type="PRINTS" id="PR00344">
    <property type="entry name" value="BCTRLSENSOR"/>
</dbReference>
<comment type="catalytic activity">
    <reaction evidence="1">
        <text>ATP + protein L-histidine = ADP + protein N-phospho-L-histidine.</text>
        <dbReference type="EC" id="2.7.13.3"/>
    </reaction>
</comment>
<dbReference type="PANTHER" id="PTHR43065:SF46">
    <property type="entry name" value="C4-DICARBOXYLATE TRANSPORT SENSOR PROTEIN DCTB"/>
    <property type="match status" value="1"/>
</dbReference>
<evidence type="ECO:0000256" key="6">
    <source>
        <dbReference type="ARBA" id="ARBA00022777"/>
    </source>
</evidence>
<dbReference type="GO" id="GO:0006355">
    <property type="term" value="P:regulation of DNA-templated transcription"/>
    <property type="evidence" value="ECO:0007669"/>
    <property type="project" value="InterPro"/>
</dbReference>
<dbReference type="InterPro" id="IPR013767">
    <property type="entry name" value="PAS_fold"/>
</dbReference>
<keyword evidence="6 12" id="KW-0418">Kinase</keyword>
<dbReference type="GO" id="GO:0005524">
    <property type="term" value="F:ATP binding"/>
    <property type="evidence" value="ECO:0007669"/>
    <property type="project" value="UniProtKB-KW"/>
</dbReference>
<dbReference type="InterPro" id="IPR005467">
    <property type="entry name" value="His_kinase_dom"/>
</dbReference>
<feature type="domain" description="PAC" evidence="11">
    <location>
        <begin position="390"/>
        <end position="442"/>
    </location>
</feature>
<dbReference type="Gene3D" id="3.30.565.10">
    <property type="entry name" value="Histidine kinase-like ATPase, C-terminal domain"/>
    <property type="match status" value="1"/>
</dbReference>
<protein>
    <recommendedName>
        <fullName evidence="2">histidine kinase</fullName>
        <ecNumber evidence="2">2.7.13.3</ecNumber>
    </recommendedName>
</protein>
<keyword evidence="7" id="KW-0067">ATP-binding</keyword>
<accession>E1QGD3</accession>
<keyword evidence="3" id="KW-0597">Phosphoprotein</keyword>
<evidence type="ECO:0000259" key="10">
    <source>
        <dbReference type="PROSITE" id="PS50112"/>
    </source>
</evidence>
<dbReference type="eggNOG" id="COG4191">
    <property type="taxonomic scope" value="Bacteria"/>
</dbReference>
<dbReference type="EC" id="2.7.13.3" evidence="2"/>
<evidence type="ECO:0000256" key="8">
    <source>
        <dbReference type="ARBA" id="ARBA00023012"/>
    </source>
</evidence>
<dbReference type="PROSITE" id="PS50109">
    <property type="entry name" value="HIS_KIN"/>
    <property type="match status" value="1"/>
</dbReference>
<dbReference type="InterPro" id="IPR000700">
    <property type="entry name" value="PAS-assoc_C"/>
</dbReference>
<dbReference type="SMART" id="SM00091">
    <property type="entry name" value="PAS"/>
    <property type="match status" value="3"/>
</dbReference>
<dbReference type="SUPFAM" id="SSF47384">
    <property type="entry name" value="Homodimeric domain of signal transducing histidine kinase"/>
    <property type="match status" value="1"/>
</dbReference>
<dbReference type="Pfam" id="PF02518">
    <property type="entry name" value="HATPase_c"/>
    <property type="match status" value="1"/>
</dbReference>
<feature type="domain" description="Histidine kinase" evidence="9">
    <location>
        <begin position="578"/>
        <end position="788"/>
    </location>
</feature>
<dbReference type="Pfam" id="PF13426">
    <property type="entry name" value="PAS_9"/>
    <property type="match status" value="1"/>
</dbReference>
<evidence type="ECO:0000256" key="3">
    <source>
        <dbReference type="ARBA" id="ARBA00022553"/>
    </source>
</evidence>
<feature type="domain" description="PAC" evidence="11">
    <location>
        <begin position="247"/>
        <end position="298"/>
    </location>
</feature>
<dbReference type="EMBL" id="CP002085">
    <property type="protein sequence ID" value="ADK83645.1"/>
    <property type="molecule type" value="Genomic_DNA"/>
</dbReference>
<dbReference type="Gene3D" id="3.30.450.20">
    <property type="entry name" value="PAS domain"/>
    <property type="match status" value="3"/>
</dbReference>
<dbReference type="SUPFAM" id="SSF55874">
    <property type="entry name" value="ATPase domain of HSP90 chaperone/DNA topoisomerase II/histidine kinase"/>
    <property type="match status" value="1"/>
</dbReference>
<dbReference type="PROSITE" id="PS50112">
    <property type="entry name" value="PAS"/>
    <property type="match status" value="2"/>
</dbReference>
<evidence type="ECO:0000259" key="11">
    <source>
        <dbReference type="PROSITE" id="PS50113"/>
    </source>
</evidence>
<evidence type="ECO:0000313" key="13">
    <source>
        <dbReference type="Proteomes" id="UP000009047"/>
    </source>
</evidence>
<dbReference type="AlphaFoldDB" id="E1QGD3"/>
<dbReference type="NCBIfam" id="TIGR00229">
    <property type="entry name" value="sensory_box"/>
    <property type="match status" value="3"/>
</dbReference>
<dbReference type="KEGG" id="dbr:Deba_0269"/>
<dbReference type="Proteomes" id="UP000009047">
    <property type="component" value="Chromosome"/>
</dbReference>
<evidence type="ECO:0000313" key="12">
    <source>
        <dbReference type="EMBL" id="ADK83645.1"/>
    </source>
</evidence>
<gene>
    <name evidence="12" type="ordered locus">Deba_0269</name>
</gene>
<dbReference type="Pfam" id="PF13188">
    <property type="entry name" value="PAS_8"/>
    <property type="match status" value="1"/>
</dbReference>
<evidence type="ECO:0000256" key="5">
    <source>
        <dbReference type="ARBA" id="ARBA00022741"/>
    </source>
</evidence>
<proteinExistence type="predicted"/>
<dbReference type="Pfam" id="PF00512">
    <property type="entry name" value="HisKA"/>
    <property type="match status" value="1"/>
</dbReference>
<keyword evidence="8" id="KW-0902">Two-component regulatory system</keyword>
<dbReference type="SUPFAM" id="SSF55785">
    <property type="entry name" value="PYP-like sensor domain (PAS domain)"/>
    <property type="match status" value="3"/>
</dbReference>
<name>E1QGD3_DESB2</name>
<keyword evidence="13" id="KW-1185">Reference proteome</keyword>
<keyword evidence="5" id="KW-0547">Nucleotide-binding</keyword>
<dbReference type="SMART" id="SM00388">
    <property type="entry name" value="HisKA"/>
    <property type="match status" value="1"/>
</dbReference>
<dbReference type="STRING" id="644282.Deba_0269"/>
<dbReference type="InterPro" id="IPR000014">
    <property type="entry name" value="PAS"/>
</dbReference>
<dbReference type="InterPro" id="IPR001610">
    <property type="entry name" value="PAC"/>
</dbReference>
<dbReference type="InterPro" id="IPR036097">
    <property type="entry name" value="HisK_dim/P_sf"/>
</dbReference>
<dbReference type="eggNOG" id="COG3829">
    <property type="taxonomic scope" value="Bacteria"/>
</dbReference>
<dbReference type="InterPro" id="IPR004358">
    <property type="entry name" value="Sig_transdc_His_kin-like_C"/>
</dbReference>
<dbReference type="CDD" id="cd00082">
    <property type="entry name" value="HisKA"/>
    <property type="match status" value="1"/>
</dbReference>
<dbReference type="CDD" id="cd00130">
    <property type="entry name" value="PAS"/>
    <property type="match status" value="2"/>
</dbReference>
<dbReference type="OrthoDB" id="9789238at2"/>
<reference evidence="12 13" key="1">
    <citation type="journal article" date="2010" name="Stand. Genomic Sci.">
        <title>Complete genome sequence of Desulfarculus baarsii type strain (2st14).</title>
        <authorList>
            <person name="Sun H."/>
            <person name="Spring S."/>
            <person name="Lapidus A."/>
            <person name="Davenport K."/>
            <person name="Del Rio T.G."/>
            <person name="Tice H."/>
            <person name="Nolan M."/>
            <person name="Copeland A."/>
            <person name="Cheng J.F."/>
            <person name="Lucas S."/>
            <person name="Tapia R."/>
            <person name="Goodwin L."/>
            <person name="Pitluck S."/>
            <person name="Ivanova N."/>
            <person name="Pagani I."/>
            <person name="Mavromatis K."/>
            <person name="Ovchinnikova G."/>
            <person name="Pati A."/>
            <person name="Chen A."/>
            <person name="Palaniappan K."/>
            <person name="Hauser L."/>
            <person name="Chang Y.J."/>
            <person name="Jeffries C.D."/>
            <person name="Detter J.C."/>
            <person name="Han C."/>
            <person name="Rohde M."/>
            <person name="Brambilla E."/>
            <person name="Goker M."/>
            <person name="Woyke T."/>
            <person name="Bristow J."/>
            <person name="Eisen J.A."/>
            <person name="Markowitz V."/>
            <person name="Hugenholtz P."/>
            <person name="Kyrpides N.C."/>
            <person name="Klenk H.P."/>
            <person name="Land M."/>
        </authorList>
    </citation>
    <scope>NUCLEOTIDE SEQUENCE [LARGE SCALE GENOMIC DNA]</scope>
    <source>
        <strain evidence="13">ATCC 33931 / DSM 2075 / LMG 7858 / VKM B-1802 / 2st14</strain>
    </source>
</reference>
<dbReference type="Pfam" id="PF00989">
    <property type="entry name" value="PAS"/>
    <property type="match status" value="1"/>
</dbReference>
<dbReference type="RefSeq" id="WP_013257101.1">
    <property type="nucleotide sequence ID" value="NC_014365.1"/>
</dbReference>
<dbReference type="InterPro" id="IPR036890">
    <property type="entry name" value="HATPase_C_sf"/>
</dbReference>
<evidence type="ECO:0000256" key="4">
    <source>
        <dbReference type="ARBA" id="ARBA00022679"/>
    </source>
</evidence>
<evidence type="ECO:0000259" key="9">
    <source>
        <dbReference type="PROSITE" id="PS50109"/>
    </source>
</evidence>
<feature type="domain" description="PAS" evidence="10">
    <location>
        <begin position="299"/>
        <end position="352"/>
    </location>
</feature>
<keyword evidence="4" id="KW-0808">Transferase</keyword>
<dbReference type="SMART" id="SM00086">
    <property type="entry name" value="PAC"/>
    <property type="match status" value="1"/>
</dbReference>
<evidence type="ECO:0000256" key="2">
    <source>
        <dbReference type="ARBA" id="ARBA00012438"/>
    </source>
</evidence>
<evidence type="ECO:0000256" key="1">
    <source>
        <dbReference type="ARBA" id="ARBA00000085"/>
    </source>
</evidence>
<dbReference type="PANTHER" id="PTHR43065">
    <property type="entry name" value="SENSOR HISTIDINE KINASE"/>
    <property type="match status" value="1"/>
</dbReference>
<sequence length="798" mass="89261">MGEIAKTINRLAEEYRFVLAGANGLPHQVRSLLGITGSYFGADAGALAMWQTGAQLAVCSTWAFTQAQAKRMRRVFGAPPVCPGEPLARIGARLLAPQEPVDSGWLALDQYVSTLNQRNYLGVLPLPWAQGSGACFLVFKQQPQWDEEEARAGANVLILSLSSAFNRSLAVRHSDDYRRIFQYSRDMIYISSRDGRWVDVNEAGVKMLGYDSVEEVLAEPDLGKAAYFKPQDRAAFMEAIERDGYVLDYEVAFKRKDGTPIDVAITSQVREIDGKVVGYEGIIKDITRRKRAEVRAAQQQRMLESILEVMPVAVFVLDRDHTVRYWNRACEELTGWNKSDILETDRVWEVFHRPRGVSLADVILDGDNERLQKFYSKERLRPSPLAEDAWEAEAHFGNLGGKARELFFTAAPLKDSGGQIIGAVEAIVDSSQIKKLERRLAESEALYRTLVESNREGICLQDDQRIIFANSSFMEMFGLSDVGGVRGGILELLDPGCKKEYLQWMRAVWSEDGCDRVFEGQGLRDGLPFDLEITVGATEHGSRPAWLFNVRDVTFRKAIEEQLIRSERLAATGKLAFDVAHEVNNPLGGILTYAHLMAEDMGEASELYPMVEKIIKLTNRCRIIVRGLLDFARRDEPQKEAMDINRVLKETLSLMEGHMILRNVQVVEDFDQGLPYFYGHRSKLEQVFLNMLVNAAEAMEGRGRLDIRTMAHNGGAIEIQFADSGPGMDEEAVGRVFEPFYTTKGRGRGTGLGLSISHGIIKQHGGTIAVESVKGLGTTFRIVLPRQGDEVITERCFT</sequence>
<dbReference type="SMART" id="SM00387">
    <property type="entry name" value="HATPase_c"/>
    <property type="match status" value="1"/>
</dbReference>
<dbReference type="InterPro" id="IPR003661">
    <property type="entry name" value="HisK_dim/P_dom"/>
</dbReference>
<organism evidence="12 13">
    <name type="scientific">Desulfarculus baarsii (strain ATCC 33931 / DSM 2075 / LMG 7858 / VKM B-1802 / 2st14)</name>
    <dbReference type="NCBI Taxonomy" id="644282"/>
    <lineage>
        <taxon>Bacteria</taxon>
        <taxon>Pseudomonadati</taxon>
        <taxon>Thermodesulfobacteriota</taxon>
        <taxon>Desulfarculia</taxon>
        <taxon>Desulfarculales</taxon>
        <taxon>Desulfarculaceae</taxon>
        <taxon>Desulfarculus</taxon>
    </lineage>
</organism>
<dbReference type="InterPro" id="IPR035965">
    <property type="entry name" value="PAS-like_dom_sf"/>
</dbReference>
<dbReference type="GO" id="GO:0000155">
    <property type="term" value="F:phosphorelay sensor kinase activity"/>
    <property type="evidence" value="ECO:0007669"/>
    <property type="project" value="InterPro"/>
</dbReference>